<dbReference type="PANTHER" id="PTHR40465">
    <property type="entry name" value="CHROMOSOME 1, WHOLE GENOME SHOTGUN SEQUENCE"/>
    <property type="match status" value="1"/>
</dbReference>
<feature type="transmembrane region" description="Helical" evidence="1">
    <location>
        <begin position="118"/>
        <end position="138"/>
    </location>
</feature>
<evidence type="ECO:0000313" key="3">
    <source>
        <dbReference type="EMBL" id="KAF7290274.1"/>
    </source>
</evidence>
<protein>
    <recommendedName>
        <fullName evidence="2">DUF6534 domain-containing protein</fullName>
    </recommendedName>
</protein>
<evidence type="ECO:0000313" key="4">
    <source>
        <dbReference type="Proteomes" id="UP000636479"/>
    </source>
</evidence>
<sequence length="358" mass="38985">MVSSPALLLLLFPYDIGPPSSMSVPPLGIPSDIAFITGPTMLGICLNWGFMGVLAAQTYFYHVHFPDDRLLVKSLVYGLAMLDVLQTAMITADAFHWFCFGFGDMAQLNETFLNSWDVPFLDALIALVVQAFYCWRIYFIRQTILVPLGIFLISIAQCVGGIATAVKAHRLGRLSLIPTEVFEQTLWLVSGAVADVAIAVTLAWALLYKRTTTLPRTKSIISRVIRLTVETNALTAGCAVLALIIFWGAPKHPTLVVPPTAIIGKLYTNCLIAVFNNRAIEPIRSGPRVSATAPAQSRTNNHAMHSVQFAIDAEHGARAGGVSVSDGSAAEGVKVHVVREMELTYDPETELEDFPKAR</sequence>
<dbReference type="PANTHER" id="PTHR40465:SF1">
    <property type="entry name" value="DUF6534 DOMAIN-CONTAINING PROTEIN"/>
    <property type="match status" value="1"/>
</dbReference>
<organism evidence="3 4">
    <name type="scientific">Mycena indigotica</name>
    <dbReference type="NCBI Taxonomy" id="2126181"/>
    <lineage>
        <taxon>Eukaryota</taxon>
        <taxon>Fungi</taxon>
        <taxon>Dikarya</taxon>
        <taxon>Basidiomycota</taxon>
        <taxon>Agaricomycotina</taxon>
        <taxon>Agaricomycetes</taxon>
        <taxon>Agaricomycetidae</taxon>
        <taxon>Agaricales</taxon>
        <taxon>Marasmiineae</taxon>
        <taxon>Mycenaceae</taxon>
        <taxon>Mycena</taxon>
    </lineage>
</organism>
<dbReference type="Proteomes" id="UP000636479">
    <property type="component" value="Unassembled WGS sequence"/>
</dbReference>
<proteinExistence type="predicted"/>
<feature type="domain" description="DUF6534" evidence="2">
    <location>
        <begin position="192"/>
        <end position="279"/>
    </location>
</feature>
<dbReference type="InterPro" id="IPR045339">
    <property type="entry name" value="DUF6534"/>
</dbReference>
<reference evidence="3" key="1">
    <citation type="submission" date="2020-05" db="EMBL/GenBank/DDBJ databases">
        <title>Mycena genomes resolve the evolution of fungal bioluminescence.</title>
        <authorList>
            <person name="Tsai I.J."/>
        </authorList>
    </citation>
    <scope>NUCLEOTIDE SEQUENCE</scope>
    <source>
        <strain evidence="3">171206Taipei</strain>
    </source>
</reference>
<feature type="transmembrane region" description="Helical" evidence="1">
    <location>
        <begin position="75"/>
        <end position="98"/>
    </location>
</feature>
<keyword evidence="4" id="KW-1185">Reference proteome</keyword>
<dbReference type="RefSeq" id="XP_037213852.1">
    <property type="nucleotide sequence ID" value="XM_037369856.1"/>
</dbReference>
<gene>
    <name evidence="3" type="ORF">MIND_01341200</name>
</gene>
<dbReference type="OrthoDB" id="3032778at2759"/>
<name>A0A8H6VW01_9AGAR</name>
<feature type="transmembrane region" description="Helical" evidence="1">
    <location>
        <begin position="33"/>
        <end position="54"/>
    </location>
</feature>
<dbReference type="Pfam" id="PF20152">
    <property type="entry name" value="DUF6534"/>
    <property type="match status" value="1"/>
</dbReference>
<evidence type="ECO:0000256" key="1">
    <source>
        <dbReference type="SAM" id="Phobius"/>
    </source>
</evidence>
<keyword evidence="1" id="KW-0472">Membrane</keyword>
<dbReference type="AlphaFoldDB" id="A0A8H6VW01"/>
<feature type="transmembrane region" description="Helical" evidence="1">
    <location>
        <begin position="229"/>
        <end position="249"/>
    </location>
</feature>
<comment type="caution">
    <text evidence="3">The sequence shown here is derived from an EMBL/GenBank/DDBJ whole genome shotgun (WGS) entry which is preliminary data.</text>
</comment>
<keyword evidence="1" id="KW-1133">Transmembrane helix</keyword>
<dbReference type="GeneID" id="59352372"/>
<dbReference type="EMBL" id="JACAZF010000015">
    <property type="protein sequence ID" value="KAF7290274.1"/>
    <property type="molecule type" value="Genomic_DNA"/>
</dbReference>
<keyword evidence="1" id="KW-0812">Transmembrane</keyword>
<accession>A0A8H6VW01</accession>
<feature type="transmembrane region" description="Helical" evidence="1">
    <location>
        <begin position="186"/>
        <end position="208"/>
    </location>
</feature>
<feature type="transmembrane region" description="Helical" evidence="1">
    <location>
        <begin position="255"/>
        <end position="275"/>
    </location>
</feature>
<feature type="transmembrane region" description="Helical" evidence="1">
    <location>
        <begin position="145"/>
        <end position="166"/>
    </location>
</feature>
<evidence type="ECO:0000259" key="2">
    <source>
        <dbReference type="Pfam" id="PF20152"/>
    </source>
</evidence>